<dbReference type="AlphaFoldDB" id="A0A816ZLZ5"/>
<evidence type="ECO:0000256" key="1">
    <source>
        <dbReference type="SAM" id="SignalP"/>
    </source>
</evidence>
<proteinExistence type="predicted"/>
<accession>A0A816ZLZ5</accession>
<sequence>MDKTIAIFVIFLAVFSSAIAIYSDAYAVVKKNKPTCSIQRKKQQQASIRSHWDNSKQNKSYKETALKNIGLTFRKLTYLHR</sequence>
<organism evidence="2">
    <name type="scientific">Brassica napus</name>
    <name type="common">Rape</name>
    <dbReference type="NCBI Taxonomy" id="3708"/>
    <lineage>
        <taxon>Eukaryota</taxon>
        <taxon>Viridiplantae</taxon>
        <taxon>Streptophyta</taxon>
        <taxon>Embryophyta</taxon>
        <taxon>Tracheophyta</taxon>
        <taxon>Spermatophyta</taxon>
        <taxon>Magnoliopsida</taxon>
        <taxon>eudicotyledons</taxon>
        <taxon>Gunneridae</taxon>
        <taxon>Pentapetalae</taxon>
        <taxon>rosids</taxon>
        <taxon>malvids</taxon>
        <taxon>Brassicales</taxon>
        <taxon>Brassicaceae</taxon>
        <taxon>Brassiceae</taxon>
        <taxon>Brassica</taxon>
    </lineage>
</organism>
<gene>
    <name evidence="2" type="ORF">DARMORV10_A08P05800.1</name>
</gene>
<protein>
    <submittedName>
        <fullName evidence="2">(rape) hypothetical protein</fullName>
    </submittedName>
</protein>
<dbReference type="EMBL" id="HG994362">
    <property type="protein sequence ID" value="CAF2220609.1"/>
    <property type="molecule type" value="Genomic_DNA"/>
</dbReference>
<feature type="chain" id="PRO_5032377128" evidence="1">
    <location>
        <begin position="21"/>
        <end position="81"/>
    </location>
</feature>
<reference evidence="2" key="1">
    <citation type="submission" date="2021-01" db="EMBL/GenBank/DDBJ databases">
        <authorList>
            <consortium name="Genoscope - CEA"/>
            <person name="William W."/>
        </authorList>
    </citation>
    <scope>NUCLEOTIDE SEQUENCE</scope>
</reference>
<feature type="signal peptide" evidence="1">
    <location>
        <begin position="1"/>
        <end position="20"/>
    </location>
</feature>
<keyword evidence="1" id="KW-0732">Signal</keyword>
<name>A0A816ZLZ5_BRANA</name>
<dbReference type="Proteomes" id="UP001295469">
    <property type="component" value="Chromosome A08"/>
</dbReference>
<evidence type="ECO:0000313" key="2">
    <source>
        <dbReference type="EMBL" id="CAF2220609.1"/>
    </source>
</evidence>